<accession>A0A132HHQ2</accession>
<keyword evidence="2 6" id="KW-0479">Metal-binding</keyword>
<evidence type="ECO:0000313" key="8">
    <source>
        <dbReference type="EMBL" id="QBP08735.1"/>
    </source>
</evidence>
<keyword evidence="5" id="KW-0520">NAD</keyword>
<proteinExistence type="inferred from homology"/>
<name>A0A132HHQ2_9BURK</name>
<dbReference type="Pfam" id="PF08240">
    <property type="entry name" value="ADH_N"/>
    <property type="match status" value="1"/>
</dbReference>
<evidence type="ECO:0000256" key="1">
    <source>
        <dbReference type="ARBA" id="ARBA00001947"/>
    </source>
</evidence>
<dbReference type="InterPro" id="IPR036291">
    <property type="entry name" value="NAD(P)-bd_dom_sf"/>
</dbReference>
<comment type="cofactor">
    <cofactor evidence="1 6">
        <name>Zn(2+)</name>
        <dbReference type="ChEBI" id="CHEBI:29105"/>
    </cofactor>
</comment>
<dbReference type="InterPro" id="IPR013149">
    <property type="entry name" value="ADH-like_C"/>
</dbReference>
<dbReference type="Proteomes" id="UP000253772">
    <property type="component" value="Chromosome c1"/>
</dbReference>
<keyword evidence="4" id="KW-0560">Oxidoreductase</keyword>
<dbReference type="EMBL" id="CP037900">
    <property type="protein sequence ID" value="QBP08735.1"/>
    <property type="molecule type" value="Genomic_DNA"/>
</dbReference>
<dbReference type="SUPFAM" id="SSF51735">
    <property type="entry name" value="NAD(P)-binding Rossmann-fold domains"/>
    <property type="match status" value="1"/>
</dbReference>
<dbReference type="CDD" id="cd08279">
    <property type="entry name" value="Zn_ADH_class_III"/>
    <property type="match status" value="1"/>
</dbReference>
<sequence length="365" mass="37928">MKAAVMEKAGAPLVIHDVAIAEPGPREVRVRTAAVGLCHSDLHMMQGTYPLPLPAVLGHEVSGVVEAVGSQVSGLKAGDHVVGCLSVYCGHCSVCASGHQVLCQNPEVKLPPGKANRLRLAGNPLSQVFNLSGFAEEILVHENALVKIRDDMPLDRAALLGCAVITGTGAVFHSAKVPPGSTVVVVGCGGVGLSVINGAVIAGASRVIAVDMLPAKLELARKFGATDVVNAGDGDPVAQVMQLTGGGAEFAFECIGLKQTAEQCYAMLAPGGTATVIGLFRPDARIELPALDFLKEKRIQGSFMGSNRLSLDIPRLVELYMQGKLLLDDLISQRISLEDINEGFIAMQSGSVARSVITFPGVGGL</sequence>
<feature type="domain" description="Enoyl reductase (ER)" evidence="7">
    <location>
        <begin position="10"/>
        <end position="357"/>
    </location>
</feature>
<evidence type="ECO:0000313" key="9">
    <source>
        <dbReference type="Proteomes" id="UP000253772"/>
    </source>
</evidence>
<gene>
    <name evidence="8" type="ORF">DDF84_002735</name>
</gene>
<dbReference type="GO" id="GO:0051903">
    <property type="term" value="F:S-(hydroxymethyl)glutathione dehydrogenase [NAD(P)+] activity"/>
    <property type="evidence" value="ECO:0007669"/>
    <property type="project" value="TreeGrafter"/>
</dbReference>
<dbReference type="SMART" id="SM00829">
    <property type="entry name" value="PKS_ER"/>
    <property type="match status" value="1"/>
</dbReference>
<evidence type="ECO:0000256" key="6">
    <source>
        <dbReference type="RuleBase" id="RU361277"/>
    </source>
</evidence>
<dbReference type="PROSITE" id="PS00059">
    <property type="entry name" value="ADH_ZINC"/>
    <property type="match status" value="1"/>
</dbReference>
<dbReference type="InterPro" id="IPR020843">
    <property type="entry name" value="ER"/>
</dbReference>
<organism evidence="8 9">
    <name type="scientific">Cupriavidus metallidurans</name>
    <dbReference type="NCBI Taxonomy" id="119219"/>
    <lineage>
        <taxon>Bacteria</taxon>
        <taxon>Pseudomonadati</taxon>
        <taxon>Pseudomonadota</taxon>
        <taxon>Betaproteobacteria</taxon>
        <taxon>Burkholderiales</taxon>
        <taxon>Burkholderiaceae</taxon>
        <taxon>Cupriavidus</taxon>
    </lineage>
</organism>
<dbReference type="InterPro" id="IPR011032">
    <property type="entry name" value="GroES-like_sf"/>
</dbReference>
<reference evidence="8 9" key="1">
    <citation type="submission" date="2019-03" db="EMBL/GenBank/DDBJ databases">
        <title>Comparative insights into the high quality Complete genome sequence of highly metal resistant Cupriavidus metallidurans strain BS1 isolated from a gold-copper mine.</title>
        <authorList>
            <person name="Mazhar H.S."/>
            <person name="Rensing C."/>
        </authorList>
    </citation>
    <scope>NUCLEOTIDE SEQUENCE [LARGE SCALE GENOMIC DNA]</scope>
    <source>
        <strain evidence="8 9">BS1</strain>
    </source>
</reference>
<dbReference type="InterPro" id="IPR013154">
    <property type="entry name" value="ADH-like_N"/>
</dbReference>
<dbReference type="Gene3D" id="3.90.180.10">
    <property type="entry name" value="Medium-chain alcohol dehydrogenases, catalytic domain"/>
    <property type="match status" value="1"/>
</dbReference>
<dbReference type="PANTHER" id="PTHR43880:SF12">
    <property type="entry name" value="ALCOHOL DEHYDROGENASE CLASS-3"/>
    <property type="match status" value="1"/>
</dbReference>
<dbReference type="GO" id="GO:0005829">
    <property type="term" value="C:cytosol"/>
    <property type="evidence" value="ECO:0007669"/>
    <property type="project" value="TreeGrafter"/>
</dbReference>
<dbReference type="PANTHER" id="PTHR43880">
    <property type="entry name" value="ALCOHOL DEHYDROGENASE"/>
    <property type="match status" value="1"/>
</dbReference>
<dbReference type="GO" id="GO:0046294">
    <property type="term" value="P:formaldehyde catabolic process"/>
    <property type="evidence" value="ECO:0007669"/>
    <property type="project" value="TreeGrafter"/>
</dbReference>
<keyword evidence="3 6" id="KW-0862">Zinc</keyword>
<evidence type="ECO:0000259" key="7">
    <source>
        <dbReference type="SMART" id="SM00829"/>
    </source>
</evidence>
<evidence type="ECO:0000256" key="5">
    <source>
        <dbReference type="ARBA" id="ARBA00023027"/>
    </source>
</evidence>
<dbReference type="InterPro" id="IPR002328">
    <property type="entry name" value="ADH_Zn_CS"/>
</dbReference>
<dbReference type="AlphaFoldDB" id="A0A132HHQ2"/>
<evidence type="ECO:0000256" key="3">
    <source>
        <dbReference type="ARBA" id="ARBA00022833"/>
    </source>
</evidence>
<dbReference type="SUPFAM" id="SSF50129">
    <property type="entry name" value="GroES-like"/>
    <property type="match status" value="2"/>
</dbReference>
<comment type="similarity">
    <text evidence="6">Belongs to the zinc-containing alcohol dehydrogenase family.</text>
</comment>
<evidence type="ECO:0000256" key="2">
    <source>
        <dbReference type="ARBA" id="ARBA00022723"/>
    </source>
</evidence>
<dbReference type="Gene3D" id="3.40.50.720">
    <property type="entry name" value="NAD(P)-binding Rossmann-like Domain"/>
    <property type="match status" value="1"/>
</dbReference>
<protein>
    <submittedName>
        <fullName evidence="8">Zn-dependent alcohol dehydrogenase</fullName>
    </submittedName>
</protein>
<dbReference type="OrthoDB" id="9770544at2"/>
<dbReference type="FunFam" id="3.40.50.720:FF:000003">
    <property type="entry name" value="S-(hydroxymethyl)glutathione dehydrogenase"/>
    <property type="match status" value="1"/>
</dbReference>
<evidence type="ECO:0000256" key="4">
    <source>
        <dbReference type="ARBA" id="ARBA00023002"/>
    </source>
</evidence>
<dbReference type="GO" id="GO:0008270">
    <property type="term" value="F:zinc ion binding"/>
    <property type="evidence" value="ECO:0007669"/>
    <property type="project" value="InterPro"/>
</dbReference>
<dbReference type="RefSeq" id="WP_024569031.1">
    <property type="nucleotide sequence ID" value="NZ_CP037900.1"/>
</dbReference>
<dbReference type="Pfam" id="PF00107">
    <property type="entry name" value="ADH_zinc_N"/>
    <property type="match status" value="1"/>
</dbReference>